<name>A0ABM6VFW5_9ACTN</name>
<evidence type="ECO:0000256" key="3">
    <source>
        <dbReference type="ARBA" id="ARBA00022842"/>
    </source>
</evidence>
<protein>
    <submittedName>
        <fullName evidence="4">Monophosphatase</fullName>
    </submittedName>
</protein>
<evidence type="ECO:0000313" key="5">
    <source>
        <dbReference type="Proteomes" id="UP000245051"/>
    </source>
</evidence>
<dbReference type="InterPro" id="IPR000760">
    <property type="entry name" value="Inositol_monophosphatase-like"/>
</dbReference>
<dbReference type="SUPFAM" id="SSF56655">
    <property type="entry name" value="Carbohydrate phosphatase"/>
    <property type="match status" value="1"/>
</dbReference>
<dbReference type="InterPro" id="IPR020583">
    <property type="entry name" value="Inositol_monoP_metal-BS"/>
</dbReference>
<dbReference type="PANTHER" id="PTHR20854:SF4">
    <property type="entry name" value="INOSITOL-1-MONOPHOSPHATASE-RELATED"/>
    <property type="match status" value="1"/>
</dbReference>
<dbReference type="EMBL" id="CP029254">
    <property type="protein sequence ID" value="AWK13015.1"/>
    <property type="molecule type" value="Genomic_DNA"/>
</dbReference>
<evidence type="ECO:0000256" key="2">
    <source>
        <dbReference type="ARBA" id="ARBA00022801"/>
    </source>
</evidence>
<dbReference type="Proteomes" id="UP000245051">
    <property type="component" value="Chromosome"/>
</dbReference>
<accession>A0ABM6VFW5</accession>
<dbReference type="Gene3D" id="3.40.190.80">
    <property type="match status" value="1"/>
</dbReference>
<evidence type="ECO:0000256" key="1">
    <source>
        <dbReference type="ARBA" id="ARBA00022723"/>
    </source>
</evidence>
<organism evidence="4 5">
    <name type="scientific">Streptomyces spongiicola</name>
    <dbReference type="NCBI Taxonomy" id="1690221"/>
    <lineage>
        <taxon>Bacteria</taxon>
        <taxon>Bacillati</taxon>
        <taxon>Actinomycetota</taxon>
        <taxon>Actinomycetes</taxon>
        <taxon>Kitasatosporales</taxon>
        <taxon>Streptomycetaceae</taxon>
        <taxon>Streptomyces</taxon>
    </lineage>
</organism>
<keyword evidence="5" id="KW-1185">Reference proteome</keyword>
<dbReference type="PRINTS" id="PR00377">
    <property type="entry name" value="IMPHPHTASES"/>
</dbReference>
<reference evidence="4 5" key="1">
    <citation type="submission" date="2018-05" db="EMBL/GenBank/DDBJ databases">
        <title>Complete genome sequence of the Type Strain of Streptomyces spongiicola HNM0071, the producer of staurosporine.</title>
        <authorList>
            <person name="Zhou S."/>
            <person name="Huang X."/>
        </authorList>
    </citation>
    <scope>NUCLEOTIDE SEQUENCE [LARGE SCALE GENOMIC DNA]</scope>
    <source>
        <strain evidence="4 5">HNM0071</strain>
    </source>
</reference>
<dbReference type="PANTHER" id="PTHR20854">
    <property type="entry name" value="INOSITOL MONOPHOSPHATASE"/>
    <property type="match status" value="1"/>
</dbReference>
<keyword evidence="3" id="KW-0460">Magnesium</keyword>
<keyword evidence="1" id="KW-0479">Metal-binding</keyword>
<dbReference type="PROSITE" id="PS00629">
    <property type="entry name" value="IMP_1"/>
    <property type="match status" value="1"/>
</dbReference>
<keyword evidence="2" id="KW-0378">Hydrolase</keyword>
<dbReference type="Gene3D" id="3.30.540.10">
    <property type="entry name" value="Fructose-1,6-Bisphosphatase, subunit A, domain 1"/>
    <property type="match status" value="1"/>
</dbReference>
<dbReference type="CDD" id="cd01637">
    <property type="entry name" value="IMPase_like"/>
    <property type="match status" value="1"/>
</dbReference>
<gene>
    <name evidence="4" type="ORF">DDQ41_19450</name>
</gene>
<sequence length="250" mass="25868">MTGLREAAEASVDEAVAWLRSAGREWSVARLKAAGEEVTAADAEVESRMTRALAARTPGVPVIGEESSAPGAPLPPRCWLLDPIDGTVNFARGAPMYAVSLAYVRDGVPLVGVVGAPALGRRWTAPGGPEDARPLAGDPRRAVVGVSGTGAGPARGSATRRVLDRVQDEAYRVRAQGSMALDLVGVAEGWLDACVCLAPKPWDVAAGVALCRERGRDVLGADGRAFAFGSPVLAVGAPEVARWLAGLWEG</sequence>
<evidence type="ECO:0000313" key="4">
    <source>
        <dbReference type="EMBL" id="AWK13015.1"/>
    </source>
</evidence>
<proteinExistence type="predicted"/>
<dbReference type="Pfam" id="PF00459">
    <property type="entry name" value="Inositol_P"/>
    <property type="match status" value="1"/>
</dbReference>